<evidence type="ECO:0000313" key="3">
    <source>
        <dbReference type="Proteomes" id="UP000019591"/>
    </source>
</evidence>
<dbReference type="OrthoDB" id="7205479at2"/>
<gene>
    <name evidence="2" type="ORF">EAL2_c09380</name>
</gene>
<feature type="transmembrane region" description="Helical" evidence="1">
    <location>
        <begin position="90"/>
        <end position="111"/>
    </location>
</feature>
<dbReference type="PANTHER" id="PTHR37309">
    <property type="entry name" value="SLR0284 PROTEIN"/>
    <property type="match status" value="1"/>
</dbReference>
<dbReference type="EMBL" id="CP007452">
    <property type="protein sequence ID" value="AHM56237.1"/>
    <property type="molecule type" value="Genomic_DNA"/>
</dbReference>
<keyword evidence="1" id="KW-0472">Membrane</keyword>
<reference evidence="2 3" key="1">
    <citation type="journal article" date="2014" name="Genome Announc.">
        <title>Complete Genome Sequence of Amino Acid-Utilizing Eubacterium acidaminophilum al-2 (DSM 3953).</title>
        <authorList>
            <person name="Poehlein A."/>
            <person name="Andreesen J.R."/>
            <person name="Daniel R."/>
        </authorList>
    </citation>
    <scope>NUCLEOTIDE SEQUENCE [LARGE SCALE GENOMIC DNA]</scope>
    <source>
        <strain evidence="2 3">DSM 3953</strain>
    </source>
</reference>
<accession>W8TJ64</accession>
<dbReference type="HOGENOM" id="CLU_120441_2_0_9"/>
<dbReference type="InterPro" id="IPR007165">
    <property type="entry name" value="Phage_holin_4_2"/>
</dbReference>
<feature type="transmembrane region" description="Helical" evidence="1">
    <location>
        <begin position="60"/>
        <end position="78"/>
    </location>
</feature>
<dbReference type="PATRIC" id="fig|1286171.3.peg.888"/>
<keyword evidence="1" id="KW-0812">Transmembrane</keyword>
<dbReference type="AlphaFoldDB" id="W8TJ64"/>
<protein>
    <recommendedName>
        <fullName evidence="4">Phage holin family protein</fullName>
    </recommendedName>
</protein>
<dbReference type="Proteomes" id="UP000019591">
    <property type="component" value="Chromosome"/>
</dbReference>
<dbReference type="KEGG" id="eac:EAL2_c09380"/>
<name>W8TJ64_PEPAC</name>
<dbReference type="PANTHER" id="PTHR37309:SF1">
    <property type="entry name" value="SLR0284 PROTEIN"/>
    <property type="match status" value="1"/>
</dbReference>
<proteinExistence type="predicted"/>
<dbReference type="STRING" id="1286171.EAL2_c09380"/>
<dbReference type="eggNOG" id="COG1950">
    <property type="taxonomic scope" value="Bacteria"/>
</dbReference>
<dbReference type="RefSeq" id="WP_025435250.1">
    <property type="nucleotide sequence ID" value="NZ_CP007452.1"/>
</dbReference>
<organism evidence="2 3">
    <name type="scientific">Peptoclostridium acidaminophilum DSM 3953</name>
    <dbReference type="NCBI Taxonomy" id="1286171"/>
    <lineage>
        <taxon>Bacteria</taxon>
        <taxon>Bacillati</taxon>
        <taxon>Bacillota</taxon>
        <taxon>Clostridia</taxon>
        <taxon>Peptostreptococcales</taxon>
        <taxon>Peptoclostridiaceae</taxon>
        <taxon>Peptoclostridium</taxon>
    </lineage>
</organism>
<keyword evidence="3" id="KW-1185">Reference proteome</keyword>
<keyword evidence="1" id="KW-1133">Transmembrane helix</keyword>
<evidence type="ECO:0000313" key="2">
    <source>
        <dbReference type="EMBL" id="AHM56237.1"/>
    </source>
</evidence>
<dbReference type="Pfam" id="PF04020">
    <property type="entry name" value="Phage_holin_4_2"/>
    <property type="match status" value="1"/>
</dbReference>
<feature type="transmembrane region" description="Helical" evidence="1">
    <location>
        <begin position="34"/>
        <end position="53"/>
    </location>
</feature>
<evidence type="ECO:0000256" key="1">
    <source>
        <dbReference type="SAM" id="Phobius"/>
    </source>
</evidence>
<evidence type="ECO:0008006" key="4">
    <source>
        <dbReference type="Google" id="ProtNLM"/>
    </source>
</evidence>
<sequence length="115" mass="12218">MNKFLARWIVSTLALFLAASLLKSVEVTGISAALLAAAVLGIVNMFLKPLALILTLPINILTLGLFTFVINGFMLYITSGLVPGFAVTGFWGAVAGAIVISVFNMILNSIFNIEK</sequence>